<proteinExistence type="predicted"/>
<dbReference type="Proteomes" id="UP000219994">
    <property type="component" value="Unassembled WGS sequence"/>
</dbReference>
<evidence type="ECO:0000313" key="1">
    <source>
        <dbReference type="EMBL" id="PDQ35842.1"/>
    </source>
</evidence>
<comment type="caution">
    <text evidence="1">The sequence shown here is derived from an EMBL/GenBank/DDBJ whole genome shotgun (WGS) entry which is preliminary data.</text>
</comment>
<reference evidence="2" key="1">
    <citation type="submission" date="2017-03" db="EMBL/GenBank/DDBJ databases">
        <authorList>
            <person name="Lund M.B."/>
        </authorList>
    </citation>
    <scope>NUCLEOTIDE SEQUENCE [LARGE SCALE GENOMIC DNA]</scope>
</reference>
<gene>
    <name evidence="1" type="ORF">B5766_03860</name>
</gene>
<accession>A0A2A6FSK9</accession>
<sequence length="62" mass="6495">MTRPAQHLTGGADNLVIALRVLLLARTVSRMIGVGGVIRVTGQRIRTDGRVAGQENVTVTAG</sequence>
<organism evidence="1 2">
    <name type="scientific">Candidatus Lumbricidiphila eiseniae</name>
    <dbReference type="NCBI Taxonomy" id="1969409"/>
    <lineage>
        <taxon>Bacteria</taxon>
        <taxon>Bacillati</taxon>
        <taxon>Actinomycetota</taxon>
        <taxon>Actinomycetes</taxon>
        <taxon>Micrococcales</taxon>
        <taxon>Microbacteriaceae</taxon>
        <taxon>Candidatus Lumbricidiphila</taxon>
    </lineage>
</organism>
<evidence type="ECO:0000313" key="2">
    <source>
        <dbReference type="Proteomes" id="UP000219994"/>
    </source>
</evidence>
<name>A0A2A6FSK9_9MICO</name>
<dbReference type="AlphaFoldDB" id="A0A2A6FSK9"/>
<protein>
    <submittedName>
        <fullName evidence="1">Uncharacterized protein</fullName>
    </submittedName>
</protein>
<dbReference type="EMBL" id="NAEP01000027">
    <property type="protein sequence ID" value="PDQ35842.1"/>
    <property type="molecule type" value="Genomic_DNA"/>
</dbReference>